<gene>
    <name evidence="2" type="ORF">QQX02_02190</name>
</gene>
<keyword evidence="3" id="KW-1185">Reference proteome</keyword>
<evidence type="ECO:0000313" key="2">
    <source>
        <dbReference type="EMBL" id="MDN4479737.1"/>
    </source>
</evidence>
<organism evidence="2 3">
    <name type="scientific">Demequina muriae</name>
    <dbReference type="NCBI Taxonomy" id="3051664"/>
    <lineage>
        <taxon>Bacteria</taxon>
        <taxon>Bacillati</taxon>
        <taxon>Actinomycetota</taxon>
        <taxon>Actinomycetes</taxon>
        <taxon>Micrococcales</taxon>
        <taxon>Demequinaceae</taxon>
        <taxon>Demequina</taxon>
    </lineage>
</organism>
<protein>
    <recommendedName>
        <fullName evidence="4">DUF4287 domain-containing protein</fullName>
    </recommendedName>
</protein>
<evidence type="ECO:0000256" key="1">
    <source>
        <dbReference type="SAM" id="MobiDB-lite"/>
    </source>
</evidence>
<evidence type="ECO:0000313" key="3">
    <source>
        <dbReference type="Proteomes" id="UP001172708"/>
    </source>
</evidence>
<name>A0ABT8GE83_9MICO</name>
<proteinExistence type="predicted"/>
<dbReference type="RefSeq" id="WP_301140931.1">
    <property type="nucleotide sequence ID" value="NZ_JAUHQA010000001.1"/>
</dbReference>
<comment type="caution">
    <text evidence="2">The sequence shown here is derived from an EMBL/GenBank/DDBJ whole genome shotgun (WGS) entry which is preliminary data.</text>
</comment>
<reference evidence="2" key="1">
    <citation type="submission" date="2023-06" db="EMBL/GenBank/DDBJ databases">
        <title>Egi l300058.</title>
        <authorList>
            <person name="Gao L."/>
            <person name="Fang B.-Z."/>
            <person name="Li W.-J."/>
        </authorList>
    </citation>
    <scope>NUCLEOTIDE SEQUENCE</scope>
    <source>
        <strain evidence="2">EGI L300058</strain>
    </source>
</reference>
<evidence type="ECO:0008006" key="4">
    <source>
        <dbReference type="Google" id="ProtNLM"/>
    </source>
</evidence>
<dbReference type="SUPFAM" id="SSF55961">
    <property type="entry name" value="Bet v1-like"/>
    <property type="match status" value="1"/>
</dbReference>
<feature type="region of interest" description="Disordered" evidence="1">
    <location>
        <begin position="29"/>
        <end position="48"/>
    </location>
</feature>
<accession>A0ABT8GE83</accession>
<dbReference type="Proteomes" id="UP001172708">
    <property type="component" value="Unassembled WGS sequence"/>
</dbReference>
<sequence length="228" mass="24655">MTTQESFKKRIRTRMAKTGEKYSAARRALLPQPSSADAPAGWVSQPESTDAQVHKATGRVWDEWVALIDAGPGRDATHTDIAAWLMATTEIGGWWAQGVTVGYERITGKRLPGQMPDGTFTISRSRTIAATPDALKALIEDDESRAALLPDVVATRTSKAGVKSPRYALTDAKDGAALGSVLFNFDSAPAGTRFTVSHEKIAEPTATEPWKEFWADWLTALESAEPPA</sequence>
<dbReference type="EMBL" id="JAUHQA010000001">
    <property type="protein sequence ID" value="MDN4479737.1"/>
    <property type="molecule type" value="Genomic_DNA"/>
</dbReference>